<dbReference type="Pfam" id="PF00534">
    <property type="entry name" value="Glycos_transf_1"/>
    <property type="match status" value="1"/>
</dbReference>
<comment type="caution">
    <text evidence="2">The sequence shown here is derived from an EMBL/GenBank/DDBJ whole genome shotgun (WGS) entry which is preliminary data.</text>
</comment>
<dbReference type="GO" id="GO:1901135">
    <property type="term" value="P:carbohydrate derivative metabolic process"/>
    <property type="evidence" value="ECO:0007669"/>
    <property type="project" value="UniProtKB-ARBA"/>
</dbReference>
<dbReference type="InterPro" id="IPR001296">
    <property type="entry name" value="Glyco_trans_1"/>
</dbReference>
<evidence type="ECO:0000313" key="2">
    <source>
        <dbReference type="EMBL" id="HAT6343449.1"/>
    </source>
</evidence>
<dbReference type="Gene3D" id="3.40.50.2000">
    <property type="entry name" value="Glycogen Phosphorylase B"/>
    <property type="match status" value="2"/>
</dbReference>
<accession>A0AAD3U915</accession>
<dbReference type="PANTHER" id="PTHR12526">
    <property type="entry name" value="GLYCOSYLTRANSFERASE"/>
    <property type="match status" value="1"/>
</dbReference>
<gene>
    <name evidence="2" type="ORF">JAJ28_001157</name>
</gene>
<dbReference type="Proteomes" id="UP000859505">
    <property type="component" value="Unassembled WGS sequence"/>
</dbReference>
<evidence type="ECO:0000313" key="3">
    <source>
        <dbReference type="Proteomes" id="UP000859505"/>
    </source>
</evidence>
<dbReference type="AlphaFoldDB" id="A0AAD3U915"/>
<feature type="domain" description="Glycosyl transferase family 1" evidence="1">
    <location>
        <begin position="327"/>
        <end position="462"/>
    </location>
</feature>
<dbReference type="SUPFAM" id="SSF53756">
    <property type="entry name" value="UDP-Glycosyltransferase/glycogen phosphorylase"/>
    <property type="match status" value="1"/>
</dbReference>
<dbReference type="Gene3D" id="3.40.50.720">
    <property type="entry name" value="NAD(P)-binding Rossmann-like Domain"/>
    <property type="match status" value="1"/>
</dbReference>
<dbReference type="EMBL" id="DACTUL010000006">
    <property type="protein sequence ID" value="HAT6343449.1"/>
    <property type="molecule type" value="Genomic_DNA"/>
</dbReference>
<dbReference type="GO" id="GO:0016757">
    <property type="term" value="F:glycosyltransferase activity"/>
    <property type="evidence" value="ECO:0007669"/>
    <property type="project" value="InterPro"/>
</dbReference>
<proteinExistence type="predicted"/>
<protein>
    <submittedName>
        <fullName evidence="2">Glycosyltransferase</fullName>
    </submittedName>
</protein>
<name>A0AAD3U915_AERHY</name>
<reference evidence="2" key="2">
    <citation type="submission" date="2020-01" db="EMBL/GenBank/DDBJ databases">
        <authorList>
            <consortium name="NCBI Pathogen Detection Project"/>
        </authorList>
    </citation>
    <scope>NUCLEOTIDE SEQUENCE</scope>
    <source>
        <strain evidence="2">OLC2673_Aeromonas</strain>
    </source>
</reference>
<dbReference type="CDD" id="cd03811">
    <property type="entry name" value="GT4_GT28_WabH-like"/>
    <property type="match status" value="1"/>
</dbReference>
<organism evidence="2 3">
    <name type="scientific">Aeromonas hydrophila</name>
    <dbReference type="NCBI Taxonomy" id="644"/>
    <lineage>
        <taxon>Bacteria</taxon>
        <taxon>Pseudomonadati</taxon>
        <taxon>Pseudomonadota</taxon>
        <taxon>Gammaproteobacteria</taxon>
        <taxon>Aeromonadales</taxon>
        <taxon>Aeromonadaceae</taxon>
        <taxon>Aeromonas</taxon>
    </lineage>
</organism>
<reference evidence="2" key="1">
    <citation type="journal article" date="2018" name="Genome Biol.">
        <title>SKESA: strategic k-mer extension for scrupulous assemblies.</title>
        <authorList>
            <person name="Souvorov A."/>
            <person name="Agarwala R."/>
            <person name="Lipman D.J."/>
        </authorList>
    </citation>
    <scope>NUCLEOTIDE SEQUENCE</scope>
    <source>
        <strain evidence="2">OLC2673_Aeromonas</strain>
    </source>
</reference>
<evidence type="ECO:0000259" key="1">
    <source>
        <dbReference type="Pfam" id="PF00534"/>
    </source>
</evidence>
<sequence length="502" mass="55852">MVRTACLGKMKVINGMRCYQGKDSMRKRIIIFGLGSLYKRAIIYIKDLYEIVALTDNNQSLHGTIFDGVLVIPPSEISSKKCDGIIVLSSFYKEIHKQIISFGVDSTLINNGLSILVDVFRPLLESALINKGENMNDTENNVSFFIDTLGNGGAEKALVDLTKMLSNENISASIVVTFNIGDYFSSIPSRFPIRTLFDYKDKELIDLIFTFVEWQVIRKIVKIHDSQIEVSFLDGVSSCLVVAGRAGKKIGWVHSDLSYYLDNEQKKKEASALYSLFTDVVFVTGNSKVAWEKLFPDNSNIKKHVIYNLVSVQDITAHKGKCSLTFDKLTFVAVGRLDYVKGFDLLIEICHRLNNEGYDNHQLLIIGEGSDRPHLVNKIEELHIPNISLLGHLAYPYQYIEAADFVISSSRAEGFSLVILEALLLGTPVIATKTAGSMELIARLGGGVLVDNNIEALYSAMKNSCEGELNNALPPTRESFEDIYKETCDKIIGILGGERNAF</sequence>
<dbReference type="PANTHER" id="PTHR12526:SF630">
    <property type="entry name" value="GLYCOSYLTRANSFERASE"/>
    <property type="match status" value="1"/>
</dbReference>